<dbReference type="OrthoDB" id="667966at2"/>
<dbReference type="PANTHER" id="PTHR24567:SF75">
    <property type="entry name" value="FUMARATE AND NITRATE REDUCTION REGULATORY PROTEIN"/>
    <property type="match status" value="1"/>
</dbReference>
<evidence type="ECO:0000256" key="1">
    <source>
        <dbReference type="ARBA" id="ARBA00023015"/>
    </source>
</evidence>
<dbReference type="CDD" id="cd00092">
    <property type="entry name" value="HTH_CRP"/>
    <property type="match status" value="1"/>
</dbReference>
<dbReference type="EMBL" id="PUEJ01000005">
    <property type="protein sequence ID" value="PRH86804.1"/>
    <property type="molecule type" value="Genomic_DNA"/>
</dbReference>
<evidence type="ECO:0000259" key="4">
    <source>
        <dbReference type="PROSITE" id="PS50042"/>
    </source>
</evidence>
<dbReference type="GO" id="GO:0003677">
    <property type="term" value="F:DNA binding"/>
    <property type="evidence" value="ECO:0007669"/>
    <property type="project" value="UniProtKB-KW"/>
</dbReference>
<dbReference type="Gene3D" id="1.10.10.10">
    <property type="entry name" value="Winged helix-like DNA-binding domain superfamily/Winged helix DNA-binding domain"/>
    <property type="match status" value="1"/>
</dbReference>
<dbReference type="PRINTS" id="PR00034">
    <property type="entry name" value="HTHCRP"/>
</dbReference>
<dbReference type="PROSITE" id="PS50042">
    <property type="entry name" value="CNMP_BINDING_3"/>
    <property type="match status" value="1"/>
</dbReference>
<sequence>MGAAAGFRSSLTLVRKACGACRECDVRHQALCAAMADDDLHRLEGIMSPTALQPNQTLLRQGDPCRKVYSLTSGMLRLFTDLPDGRRQITGFLLPGDYLGLVDDHVHSQSAEAVVASQLCSFPIRQIELLMGEFPSLRDRLHRMTRAALRQAHDSQLMLGRLAPLEKLAGFLLMLDARANRQPRGGRALQLAMSRTDIADHLGLTIETVSRCFTRLKMQGLIRLPDAHLVEILHEDRLADIAGIGIQPEQLRSTAC</sequence>
<dbReference type="SMART" id="SM00100">
    <property type="entry name" value="cNMP"/>
    <property type="match status" value="1"/>
</dbReference>
<keyword evidence="3" id="KW-0804">Transcription</keyword>
<evidence type="ECO:0000313" key="7">
    <source>
        <dbReference type="Proteomes" id="UP000237682"/>
    </source>
</evidence>
<evidence type="ECO:0000259" key="5">
    <source>
        <dbReference type="PROSITE" id="PS51063"/>
    </source>
</evidence>
<dbReference type="SUPFAM" id="SSF46785">
    <property type="entry name" value="Winged helix' DNA-binding domain"/>
    <property type="match status" value="1"/>
</dbReference>
<dbReference type="Pfam" id="PF00027">
    <property type="entry name" value="cNMP_binding"/>
    <property type="match status" value="1"/>
</dbReference>
<keyword evidence="1" id="KW-0805">Transcription regulation</keyword>
<accession>A0A2S9QBT8</accession>
<dbReference type="InterPro" id="IPR036388">
    <property type="entry name" value="WH-like_DNA-bd_sf"/>
</dbReference>
<dbReference type="Proteomes" id="UP000237682">
    <property type="component" value="Unassembled WGS sequence"/>
</dbReference>
<evidence type="ECO:0000256" key="2">
    <source>
        <dbReference type="ARBA" id="ARBA00023125"/>
    </source>
</evidence>
<evidence type="ECO:0000256" key="3">
    <source>
        <dbReference type="ARBA" id="ARBA00023163"/>
    </source>
</evidence>
<dbReference type="InterPro" id="IPR036390">
    <property type="entry name" value="WH_DNA-bd_sf"/>
</dbReference>
<proteinExistence type="predicted"/>
<keyword evidence="7" id="KW-1185">Reference proteome</keyword>
<dbReference type="SUPFAM" id="SSF51206">
    <property type="entry name" value="cAMP-binding domain-like"/>
    <property type="match status" value="1"/>
</dbReference>
<keyword evidence="2" id="KW-0238">DNA-binding</keyword>
<organism evidence="6 7">
    <name type="scientific">Labrys okinawensis</name>
    <dbReference type="NCBI Taxonomy" id="346911"/>
    <lineage>
        <taxon>Bacteria</taxon>
        <taxon>Pseudomonadati</taxon>
        <taxon>Pseudomonadota</taxon>
        <taxon>Alphaproteobacteria</taxon>
        <taxon>Hyphomicrobiales</taxon>
        <taxon>Xanthobacteraceae</taxon>
        <taxon>Labrys</taxon>
    </lineage>
</organism>
<gene>
    <name evidence="6" type="ORF">C5L14_16015</name>
</gene>
<dbReference type="InterPro" id="IPR050397">
    <property type="entry name" value="Env_Response_Regulators"/>
</dbReference>
<dbReference type="GO" id="GO:0003700">
    <property type="term" value="F:DNA-binding transcription factor activity"/>
    <property type="evidence" value="ECO:0007669"/>
    <property type="project" value="TreeGrafter"/>
</dbReference>
<dbReference type="CDD" id="cd00038">
    <property type="entry name" value="CAP_ED"/>
    <property type="match status" value="1"/>
</dbReference>
<dbReference type="Gene3D" id="2.60.120.10">
    <property type="entry name" value="Jelly Rolls"/>
    <property type="match status" value="1"/>
</dbReference>
<dbReference type="RefSeq" id="WP_105863029.1">
    <property type="nucleotide sequence ID" value="NZ_PUEJ01000005.1"/>
</dbReference>
<dbReference type="Pfam" id="PF13545">
    <property type="entry name" value="HTH_Crp_2"/>
    <property type="match status" value="1"/>
</dbReference>
<dbReference type="InterPro" id="IPR012318">
    <property type="entry name" value="HTH_CRP"/>
</dbReference>
<dbReference type="PANTHER" id="PTHR24567">
    <property type="entry name" value="CRP FAMILY TRANSCRIPTIONAL REGULATORY PROTEIN"/>
    <property type="match status" value="1"/>
</dbReference>
<dbReference type="PROSITE" id="PS51063">
    <property type="entry name" value="HTH_CRP_2"/>
    <property type="match status" value="1"/>
</dbReference>
<feature type="domain" description="HTH crp-type" evidence="5">
    <location>
        <begin position="162"/>
        <end position="236"/>
    </location>
</feature>
<dbReference type="AlphaFoldDB" id="A0A2S9QBT8"/>
<dbReference type="SMART" id="SM00419">
    <property type="entry name" value="HTH_CRP"/>
    <property type="match status" value="1"/>
</dbReference>
<name>A0A2S9QBT8_9HYPH</name>
<feature type="domain" description="Cyclic nucleotide-binding" evidence="4">
    <location>
        <begin position="31"/>
        <end position="100"/>
    </location>
</feature>
<dbReference type="GO" id="GO:0005829">
    <property type="term" value="C:cytosol"/>
    <property type="evidence" value="ECO:0007669"/>
    <property type="project" value="TreeGrafter"/>
</dbReference>
<reference evidence="6 7" key="1">
    <citation type="submission" date="2018-02" db="EMBL/GenBank/DDBJ databases">
        <title>Whole genome sequencing of endophytic bacterium.</title>
        <authorList>
            <person name="Eedara R."/>
            <person name="Podile A.R."/>
        </authorList>
    </citation>
    <scope>NUCLEOTIDE SEQUENCE [LARGE SCALE GENOMIC DNA]</scope>
    <source>
        <strain evidence="6 7">RP1T</strain>
    </source>
</reference>
<dbReference type="InterPro" id="IPR018490">
    <property type="entry name" value="cNMP-bd_dom_sf"/>
</dbReference>
<protein>
    <submittedName>
        <fullName evidence="6">Crp/Fnr family transcriptional regulator</fullName>
    </submittedName>
</protein>
<comment type="caution">
    <text evidence="6">The sequence shown here is derived from an EMBL/GenBank/DDBJ whole genome shotgun (WGS) entry which is preliminary data.</text>
</comment>
<dbReference type="InterPro" id="IPR014710">
    <property type="entry name" value="RmlC-like_jellyroll"/>
</dbReference>
<dbReference type="InterPro" id="IPR000595">
    <property type="entry name" value="cNMP-bd_dom"/>
</dbReference>
<evidence type="ECO:0000313" key="6">
    <source>
        <dbReference type="EMBL" id="PRH86804.1"/>
    </source>
</evidence>